<feature type="region of interest" description="Disordered" evidence="1">
    <location>
        <begin position="270"/>
        <end position="302"/>
    </location>
</feature>
<dbReference type="AlphaFoldDB" id="A0A9X1FRQ3"/>
<sequence length="416" mass="45017">GGNVVANPILNTVGTVTYWAEGVVDQTNCSSLTRTAVTLTISSCSIALIKEGVVEKNGECSTEGDIIIYTFFVHNTGNSPISNVIIADPLFQDPNPVVAIDYVSGDSNNNQILEIDEVWVYTATYIVTQGDINNGGVINQATVEGTSENGDILVDFSDDASILEDDPTTTELCENGSLSVEKSGVFNDENGDLSAQVGETISYEFSVTNTGNITLFNIVITDPIPGVTIQGGPIDILEPGETDSTTYTATYVITQEDIDLGEFVNQALVTSEDPNGNTVEDTSDDPNDSTNIDINDDGEPDDPTVVILPNVLGEVDFEIFNGITPDGDGLNDYFRIEGIENYPNNTMQIFNRWGVLVYETEGYGQNGNVFRGISEGRTTVNKNEKLPTGTYYYILVRIDPETGETLTNNDYLYINN</sequence>
<dbReference type="EMBL" id="JAHWDP010000006">
    <property type="protein sequence ID" value="MBW2938864.1"/>
    <property type="molecule type" value="Genomic_DNA"/>
</dbReference>
<dbReference type="Pfam" id="PF24346">
    <property type="entry name" value="DUF7507"/>
    <property type="match status" value="2"/>
</dbReference>
<accession>A0A9X1FRQ3</accession>
<feature type="domain" description="DUF7507" evidence="2">
    <location>
        <begin position="177"/>
        <end position="281"/>
    </location>
</feature>
<evidence type="ECO:0000313" key="4">
    <source>
        <dbReference type="Proteomes" id="UP001138686"/>
    </source>
</evidence>
<dbReference type="InterPro" id="IPR026341">
    <property type="entry name" value="T9SS_type_B"/>
</dbReference>
<proteinExistence type="predicted"/>
<dbReference type="Pfam" id="PF13585">
    <property type="entry name" value="CHU_C"/>
    <property type="match status" value="1"/>
</dbReference>
<dbReference type="RefSeq" id="WP_219053394.1">
    <property type="nucleotide sequence ID" value="NZ_JAHWDP010000006.1"/>
</dbReference>
<reference evidence="3" key="1">
    <citation type="submission" date="2021-07" db="EMBL/GenBank/DDBJ databases">
        <title>Aureisphaera sp. CAU 1614 isolated from sea sediment.</title>
        <authorList>
            <person name="Kim W."/>
        </authorList>
    </citation>
    <scope>NUCLEOTIDE SEQUENCE</scope>
    <source>
        <strain evidence="3">CAU 1614</strain>
    </source>
</reference>
<comment type="caution">
    <text evidence="3">The sequence shown here is derived from an EMBL/GenBank/DDBJ whole genome shotgun (WGS) entry which is preliminary data.</text>
</comment>
<evidence type="ECO:0000256" key="1">
    <source>
        <dbReference type="SAM" id="MobiDB-lite"/>
    </source>
</evidence>
<evidence type="ECO:0000313" key="3">
    <source>
        <dbReference type="EMBL" id="MBW2938864.1"/>
    </source>
</evidence>
<dbReference type="Proteomes" id="UP001138686">
    <property type="component" value="Unassembled WGS sequence"/>
</dbReference>
<dbReference type="NCBIfam" id="TIGR04131">
    <property type="entry name" value="Bac_Flav_CTERM"/>
    <property type="match status" value="1"/>
</dbReference>
<dbReference type="NCBIfam" id="TIGR01451">
    <property type="entry name" value="B_ant_repeat"/>
    <property type="match status" value="2"/>
</dbReference>
<dbReference type="InterPro" id="IPR055354">
    <property type="entry name" value="DUF7507"/>
</dbReference>
<evidence type="ECO:0000259" key="2">
    <source>
        <dbReference type="Pfam" id="PF24346"/>
    </source>
</evidence>
<organism evidence="3 4">
    <name type="scientific">Halomarinibacterium sedimenti</name>
    <dbReference type="NCBI Taxonomy" id="2857106"/>
    <lineage>
        <taxon>Bacteria</taxon>
        <taxon>Pseudomonadati</taxon>
        <taxon>Bacteroidota</taxon>
        <taxon>Flavobacteriia</taxon>
        <taxon>Flavobacteriales</taxon>
        <taxon>Flavobacteriaceae</taxon>
        <taxon>Halomarinibacterium</taxon>
    </lineage>
</organism>
<feature type="non-terminal residue" evidence="3">
    <location>
        <position position="1"/>
    </location>
</feature>
<feature type="compositionally biased region" description="Polar residues" evidence="1">
    <location>
        <begin position="270"/>
        <end position="280"/>
    </location>
</feature>
<gene>
    <name evidence="3" type="ORF">KXJ69_12145</name>
</gene>
<protein>
    <submittedName>
        <fullName evidence="3">Gliding motility-associated C-terminal domain-containing protein</fullName>
    </submittedName>
</protein>
<name>A0A9X1FRQ3_9FLAO</name>
<feature type="domain" description="DUF7507" evidence="2">
    <location>
        <begin position="45"/>
        <end position="152"/>
    </location>
</feature>
<dbReference type="InterPro" id="IPR047589">
    <property type="entry name" value="DUF11_rpt"/>
</dbReference>
<keyword evidence="4" id="KW-1185">Reference proteome</keyword>